<protein>
    <recommendedName>
        <fullName evidence="2">YspA cpYpsA-related SLOG domain-containing protein</fullName>
    </recommendedName>
</protein>
<feature type="region of interest" description="Disordered" evidence="1">
    <location>
        <begin position="317"/>
        <end position="350"/>
    </location>
</feature>
<evidence type="ECO:0000256" key="1">
    <source>
        <dbReference type="SAM" id="MobiDB-lite"/>
    </source>
</evidence>
<evidence type="ECO:0000313" key="3">
    <source>
        <dbReference type="EMBL" id="AOH85557.1"/>
    </source>
</evidence>
<evidence type="ECO:0000313" key="4">
    <source>
        <dbReference type="Proteomes" id="UP000094256"/>
    </source>
</evidence>
<evidence type="ECO:0000259" key="2">
    <source>
        <dbReference type="Pfam" id="PF10686"/>
    </source>
</evidence>
<dbReference type="STRING" id="1560345.AWL63_18080"/>
<dbReference type="RefSeq" id="WP_069206094.1">
    <property type="nucleotide sequence ID" value="NZ_CP014168.1"/>
</dbReference>
<organism evidence="3 4">
    <name type="scientific">Sphingomonas panacis</name>
    <dbReference type="NCBI Taxonomy" id="1560345"/>
    <lineage>
        <taxon>Bacteria</taxon>
        <taxon>Pseudomonadati</taxon>
        <taxon>Pseudomonadota</taxon>
        <taxon>Alphaproteobacteria</taxon>
        <taxon>Sphingomonadales</taxon>
        <taxon>Sphingomonadaceae</taxon>
        <taxon>Sphingomonas</taxon>
    </lineage>
</organism>
<keyword evidence="4" id="KW-1185">Reference proteome</keyword>
<proteinExistence type="predicted"/>
<dbReference type="EMBL" id="CP014168">
    <property type="protein sequence ID" value="AOH85557.1"/>
    <property type="molecule type" value="Genomic_DNA"/>
</dbReference>
<accession>A0A1B3ZDQ5</accession>
<dbReference type="Pfam" id="PF10686">
    <property type="entry name" value="YAcAr"/>
    <property type="match status" value="1"/>
</dbReference>
<name>A0A1B3ZDQ5_9SPHN</name>
<dbReference type="InterPro" id="IPR019627">
    <property type="entry name" value="YAcAr"/>
</dbReference>
<dbReference type="AlphaFoldDB" id="A0A1B3ZDQ5"/>
<reference evidence="3 4" key="1">
    <citation type="submission" date="2016-01" db="EMBL/GenBank/DDBJ databases">
        <title>Complete genome and mega plasmid sequence of Sphingomonas panacis DCY99 elicits systemic resistance in rice to Xanthomonas oryzae.</title>
        <authorList>
            <person name="Kim Y.J."/>
            <person name="Yang D.C."/>
            <person name="Sing P."/>
        </authorList>
    </citation>
    <scope>NUCLEOTIDE SEQUENCE [LARGE SCALE GENOMIC DNA]</scope>
    <source>
        <strain evidence="3 4">DCY99</strain>
    </source>
</reference>
<gene>
    <name evidence="3" type="ORF">AWL63_18080</name>
</gene>
<sequence length="350" mass="38575">MASKAQSRQVSSLADLKELYAEQVATPEFQASFGDPIPLSIVEPGEEPGEHDMPSPFAAQAECGGIIATIFDLFAGTRLEPLAAEIAWGFVNSFHFVATKLERREDSLAEEIGDMVRHPDMSEVYNSQLEEKQLLCQSTTEQRDAIECMRDYAAEMYRAQSGWPWSPARGSRASSASTASQIAAQDFLRERALNEREKHLPQGPIVVFSGPAQWHDWEMLWRKLDEVHARVPHMTLVTTGQRKGADAIAAAWAARAETRVPVVAYGLYGTGKKTAFTRNRKLAELKPVEAVLCEGSGLQANLYQTLRKAGIPIHAFRKVDQAPDTQPATRRGPGHAFGKRQPSDQFSAAA</sequence>
<dbReference type="OrthoDB" id="7854101at2"/>
<feature type="domain" description="YspA cpYpsA-related SLOG" evidence="2">
    <location>
        <begin position="204"/>
        <end position="265"/>
    </location>
</feature>
<dbReference type="KEGG" id="span:AWL63_18080"/>
<dbReference type="Proteomes" id="UP000094256">
    <property type="component" value="Chromosome"/>
</dbReference>